<dbReference type="InterPro" id="IPR053147">
    <property type="entry name" value="Hsp_HslJ-like"/>
</dbReference>
<keyword evidence="1" id="KW-0732">Signal</keyword>
<dbReference type="PROSITE" id="PS51257">
    <property type="entry name" value="PROKAR_LIPOPROTEIN"/>
    <property type="match status" value="1"/>
</dbReference>
<dbReference type="InterPro" id="IPR038670">
    <property type="entry name" value="HslJ-like_sf"/>
</dbReference>
<protein>
    <submittedName>
        <fullName evidence="3">META domain-containing protein</fullName>
    </submittedName>
</protein>
<evidence type="ECO:0000313" key="3">
    <source>
        <dbReference type="EMBL" id="TDA95804.1"/>
    </source>
</evidence>
<comment type="caution">
    <text evidence="3">The sequence shown here is derived from an EMBL/GenBank/DDBJ whole genome shotgun (WGS) entry which is preliminary data.</text>
</comment>
<accession>A0ABY2D3H9</accession>
<keyword evidence="4" id="KW-1185">Reference proteome</keyword>
<proteinExistence type="predicted"/>
<dbReference type="RefSeq" id="WP_132045186.1">
    <property type="nucleotide sequence ID" value="NZ_SLTR01000025.1"/>
</dbReference>
<gene>
    <name evidence="3" type="ORF">E0702_14750</name>
</gene>
<organism evidence="3 4">
    <name type="scientific">Halomonas marinisediminis</name>
    <dbReference type="NCBI Taxonomy" id="2546095"/>
    <lineage>
        <taxon>Bacteria</taxon>
        <taxon>Pseudomonadati</taxon>
        <taxon>Pseudomonadota</taxon>
        <taxon>Gammaproteobacteria</taxon>
        <taxon>Oceanospirillales</taxon>
        <taxon>Halomonadaceae</taxon>
        <taxon>Halomonas</taxon>
    </lineage>
</organism>
<feature type="chain" id="PRO_5046406605" evidence="1">
    <location>
        <begin position="21"/>
        <end position="149"/>
    </location>
</feature>
<sequence length="149" mass="16043">MIRRLSLPALLLGAVTLAGCAGFDATSNGPGDEPLENTYWKLETVGDREAIAIDEAREAHLVLHAEDSRLAGSTGCNRMMGQYELEGDRLSFAQVATTMMACPSEVMTLERAFLDALGSVDTWQVDGKALTLVDAEGEALAHFEAVHLY</sequence>
<evidence type="ECO:0000313" key="4">
    <source>
        <dbReference type="Proteomes" id="UP000294823"/>
    </source>
</evidence>
<feature type="signal peptide" evidence="1">
    <location>
        <begin position="1"/>
        <end position="20"/>
    </location>
</feature>
<dbReference type="Pfam" id="PF03724">
    <property type="entry name" value="META"/>
    <property type="match status" value="1"/>
</dbReference>
<dbReference type="InterPro" id="IPR005184">
    <property type="entry name" value="DUF306_Meta_HslJ"/>
</dbReference>
<dbReference type="PANTHER" id="PTHR35535:SF1">
    <property type="entry name" value="HEAT SHOCK PROTEIN HSLJ"/>
    <property type="match status" value="1"/>
</dbReference>
<dbReference type="Proteomes" id="UP000294823">
    <property type="component" value="Unassembled WGS sequence"/>
</dbReference>
<dbReference type="EMBL" id="SLTR01000025">
    <property type="protein sequence ID" value="TDA95804.1"/>
    <property type="molecule type" value="Genomic_DNA"/>
</dbReference>
<name>A0ABY2D3H9_9GAMM</name>
<reference evidence="3 4" key="1">
    <citation type="submission" date="2019-03" db="EMBL/GenBank/DDBJ databases">
        <title>Halomonas marinisediminis sp. nov., a moderately halophilic bacterium isolated from the Bohai Gulf.</title>
        <authorList>
            <person name="Ji X."/>
        </authorList>
    </citation>
    <scope>NUCLEOTIDE SEQUENCE [LARGE SCALE GENOMIC DNA]</scope>
    <source>
        <strain evidence="3 4">204</strain>
    </source>
</reference>
<evidence type="ECO:0000256" key="1">
    <source>
        <dbReference type="SAM" id="SignalP"/>
    </source>
</evidence>
<dbReference type="Gene3D" id="2.40.128.270">
    <property type="match status" value="1"/>
</dbReference>
<feature type="domain" description="DUF306" evidence="2">
    <location>
        <begin position="33"/>
        <end position="144"/>
    </location>
</feature>
<evidence type="ECO:0000259" key="2">
    <source>
        <dbReference type="Pfam" id="PF03724"/>
    </source>
</evidence>
<dbReference type="PANTHER" id="PTHR35535">
    <property type="entry name" value="HEAT SHOCK PROTEIN HSLJ"/>
    <property type="match status" value="1"/>
</dbReference>